<evidence type="ECO:0000313" key="4">
    <source>
        <dbReference type="Proteomes" id="UP000273270"/>
    </source>
</evidence>
<organism evidence="2 3">
    <name type="scientific">Chryseobacterium carnipullorum</name>
    <dbReference type="NCBI Taxonomy" id="1124835"/>
    <lineage>
        <taxon>Bacteria</taxon>
        <taxon>Pseudomonadati</taxon>
        <taxon>Bacteroidota</taxon>
        <taxon>Flavobacteriia</taxon>
        <taxon>Flavobacteriales</taxon>
        <taxon>Weeksellaceae</taxon>
        <taxon>Chryseobacterium group</taxon>
        <taxon>Chryseobacterium</taxon>
    </lineage>
</organism>
<dbReference type="AlphaFoldDB" id="A0A376DV60"/>
<evidence type="ECO:0000313" key="2">
    <source>
        <dbReference type="EMBL" id="STC95758.1"/>
    </source>
</evidence>
<reference evidence="2 3" key="1">
    <citation type="submission" date="2018-06" db="EMBL/GenBank/DDBJ databases">
        <authorList>
            <consortium name="Pathogen Informatics"/>
            <person name="Doyle S."/>
        </authorList>
    </citation>
    <scope>NUCLEOTIDE SEQUENCE [LARGE SCALE GENOMIC DNA]</scope>
    <source>
        <strain evidence="2 3">NCTC13533</strain>
    </source>
</reference>
<keyword evidence="4" id="KW-1185">Reference proteome</keyword>
<evidence type="ECO:0000313" key="3">
    <source>
        <dbReference type="Proteomes" id="UP000255224"/>
    </source>
</evidence>
<dbReference type="EMBL" id="CP033920">
    <property type="protein sequence ID" value="AZA49794.1"/>
    <property type="molecule type" value="Genomic_DNA"/>
</dbReference>
<dbReference type="Proteomes" id="UP000255224">
    <property type="component" value="Unassembled WGS sequence"/>
</dbReference>
<name>A0A376DV60_CHRCU</name>
<reference evidence="1" key="2">
    <citation type="submission" date="2018-11" db="EMBL/GenBank/DDBJ databases">
        <title>Proposal to divide the Flavobacteriaceae and reorganize its genera based on Amino Acid Identity values calculated from whole genome sequences.</title>
        <authorList>
            <person name="Nicholson A.C."/>
            <person name="Gulvik C.A."/>
            <person name="Whitney A.M."/>
            <person name="Humrighouse B.W."/>
            <person name="Bell M."/>
            <person name="Holmes B."/>
            <person name="Steigerwalt A."/>
            <person name="Villarma A."/>
            <person name="Sheth M."/>
            <person name="Batra D."/>
            <person name="Pryor J."/>
            <person name="Bernardet J.-F."/>
            <person name="Hugo C."/>
            <person name="Kampfer P."/>
            <person name="Newman J."/>
            <person name="Mcquiston J.R."/>
        </authorList>
    </citation>
    <scope>NUCLEOTIDE SEQUENCE [LARGE SCALE GENOMIC DNA]</scope>
    <source>
        <strain evidence="1">G0188</strain>
    </source>
</reference>
<protein>
    <submittedName>
        <fullName evidence="2">Uncharacterized protein</fullName>
    </submittedName>
</protein>
<reference evidence="4" key="3">
    <citation type="submission" date="2018-11" db="EMBL/GenBank/DDBJ databases">
        <title>Proposal to divide the Flavobacteriaceae and reorganize its genera based on Amino Acid Identity values calculated from whole genome sequences.</title>
        <authorList>
            <person name="Nicholson A.C."/>
            <person name="Gulvik C.A."/>
            <person name="Whitney A.M."/>
            <person name="Humrighouse B.W."/>
            <person name="Bell M."/>
            <person name="Holmes B."/>
            <person name="Steigerwalt A.G."/>
            <person name="Villarma A."/>
            <person name="Sheth M."/>
            <person name="Batra D."/>
            <person name="Pryor J."/>
            <person name="Bernardet J.-F."/>
            <person name="Hugo C."/>
            <person name="Kampfer P."/>
            <person name="Newman J."/>
            <person name="McQuiston J.R."/>
        </authorList>
    </citation>
    <scope>NUCLEOTIDE SEQUENCE [LARGE SCALE GENOMIC DNA]</scope>
    <source>
        <strain evidence="4">G0188</strain>
    </source>
</reference>
<gene>
    <name evidence="1" type="ORF">EG346_17115</name>
    <name evidence="2" type="ORF">NCTC13533_01982</name>
</gene>
<sequence length="64" mass="7468">MNIKEILQEVKIVPAKEYEESHTNYHDVIKLINQGYLLKFGGNEENHNVIVRISPKGNDYLKKN</sequence>
<dbReference type="EMBL" id="UFVQ01000003">
    <property type="protein sequence ID" value="STC95758.1"/>
    <property type="molecule type" value="Genomic_DNA"/>
</dbReference>
<dbReference type="RefSeq" id="WP_123880285.1">
    <property type="nucleotide sequence ID" value="NZ_CP033920.1"/>
</dbReference>
<dbReference type="KEGG" id="ccau:EG346_17115"/>
<dbReference type="Proteomes" id="UP000273270">
    <property type="component" value="Chromosome"/>
</dbReference>
<accession>A0A3G6M2E3</accession>
<proteinExistence type="predicted"/>
<evidence type="ECO:0000313" key="1">
    <source>
        <dbReference type="EMBL" id="AZA49794.1"/>
    </source>
</evidence>
<accession>A0A376DV60</accession>